<name>A0AA86IV71_9ENTR</name>
<reference evidence="1" key="1">
    <citation type="submission" date="2021-04" db="EMBL/GenBank/DDBJ databases">
        <title>Difference and commonality of drug resistance evolution in various bacteria. and drug sensitivity profiles.</title>
        <authorList>
            <person name="Maeda T."/>
            <person name="Shibai A."/>
            <person name="Kawada K."/>
            <person name="Kotani H."/>
            <person name="Tarusawa Y."/>
            <person name="Tanabe K."/>
            <person name="Furusawa C."/>
        </authorList>
    </citation>
    <scope>NUCLEOTIDE SEQUENCE</scope>
    <source>
        <strain evidence="1">JCM 8580</strain>
        <plasmid evidence="1">pENKO-1</plasmid>
    </source>
</reference>
<geneLocation type="plasmid" evidence="1 2">
    <name>pENKO-1</name>
</geneLocation>
<dbReference type="RefSeq" id="WP_088222307.1">
    <property type="nucleotide sequence ID" value="NZ_AP024591.1"/>
</dbReference>
<evidence type="ECO:0000313" key="1">
    <source>
        <dbReference type="EMBL" id="BCU57786.1"/>
    </source>
</evidence>
<protein>
    <recommendedName>
        <fullName evidence="3">DUF945 domain-containing protein</fullName>
    </recommendedName>
</protein>
<sequence length="273" mass="31126">MTRLSSRFGAATVIRKERALTNDELARHVPSVFTGDKHESRSSRYTYIPTITILDKLREEGFAPFFACQTKVNKSERRDFTKHMLRLRRLDQINGSEVPEIILLNSHDGSSSYQMIPGMFRFVCTNGMVCGDTFGEIRVPHKGDIVSQVIEGAFEVLKTFEDVDESMDLLKSVSLSPSEQRLFANAALEYKYGEEHQPVTASQILEPRRYEDRKTDIWTTFNRVQENLIKGHLPAQTKTGKRSRTRPVTGIDGDVKLNRALWKLADEMAKLKA</sequence>
<evidence type="ECO:0000313" key="2">
    <source>
        <dbReference type="Proteomes" id="UP000682928"/>
    </source>
</evidence>
<gene>
    <name evidence="1" type="ORF">ENKO_43800</name>
</gene>
<dbReference type="InterPro" id="IPR026325">
    <property type="entry name" value="DUF932"/>
</dbReference>
<dbReference type="EMBL" id="AP024591">
    <property type="protein sequence ID" value="BCU57786.1"/>
    <property type="molecule type" value="Genomic_DNA"/>
</dbReference>
<proteinExistence type="predicted"/>
<dbReference type="Proteomes" id="UP000682928">
    <property type="component" value="Plasmid pENKO-1"/>
</dbReference>
<dbReference type="AlphaFoldDB" id="A0AA86IV71"/>
<dbReference type="Pfam" id="PF06067">
    <property type="entry name" value="DUF932"/>
    <property type="match status" value="1"/>
</dbReference>
<organism evidence="1 2">
    <name type="scientific">Enterobacter kobei</name>
    <dbReference type="NCBI Taxonomy" id="208224"/>
    <lineage>
        <taxon>Bacteria</taxon>
        <taxon>Pseudomonadati</taxon>
        <taxon>Pseudomonadota</taxon>
        <taxon>Gammaproteobacteria</taxon>
        <taxon>Enterobacterales</taxon>
        <taxon>Enterobacteriaceae</taxon>
        <taxon>Enterobacter</taxon>
        <taxon>Enterobacter cloacae complex</taxon>
    </lineage>
</organism>
<keyword evidence="1" id="KW-0614">Plasmid</keyword>
<evidence type="ECO:0008006" key="3">
    <source>
        <dbReference type="Google" id="ProtNLM"/>
    </source>
</evidence>
<accession>A0AA86IV71</accession>